<comment type="caution">
    <text evidence="1">The sequence shown here is derived from an EMBL/GenBank/DDBJ whole genome shotgun (WGS) entry which is preliminary data.</text>
</comment>
<proteinExistence type="predicted"/>
<name>G6FS82_9CYAN</name>
<dbReference type="EMBL" id="AGIZ01000005">
    <property type="protein sequence ID" value="EHC15067.1"/>
    <property type="molecule type" value="Genomic_DNA"/>
</dbReference>
<sequence>MQLTTYFSVLLRLIPLNALNTLFEVDTVLVINW</sequence>
<dbReference type="AlphaFoldDB" id="G6FS82"/>
<reference evidence="1 2" key="1">
    <citation type="submission" date="2011-09" db="EMBL/GenBank/DDBJ databases">
        <title>The draft genome of Fischerella sp. JSC-11.</title>
        <authorList>
            <consortium name="US DOE Joint Genome Institute (JGI-PGF)"/>
            <person name="Lucas S."/>
            <person name="Han J."/>
            <person name="Lapidus A."/>
            <person name="Cheng J.-F."/>
            <person name="Goodwin L."/>
            <person name="Pitluck S."/>
            <person name="Peters L."/>
            <person name="Land M.L."/>
            <person name="Hauser L."/>
            <person name="Sarkisova S."/>
            <person name="Bryant D.A."/>
            <person name="Brown I."/>
            <person name="Woyke T.J."/>
        </authorList>
    </citation>
    <scope>NUCLEOTIDE SEQUENCE [LARGE SCALE GENOMIC DNA]</scope>
    <source>
        <strain evidence="1 2">JSC-11</strain>
    </source>
</reference>
<protein>
    <submittedName>
        <fullName evidence="1">Uncharacterized protein</fullName>
    </submittedName>
</protein>
<evidence type="ECO:0000313" key="2">
    <source>
        <dbReference type="Proteomes" id="UP000004344"/>
    </source>
</evidence>
<dbReference type="Proteomes" id="UP000004344">
    <property type="component" value="Unassembled WGS sequence"/>
</dbReference>
<accession>G6FS82</accession>
<gene>
    <name evidence="1" type="ORF">FJSC11DRAFT_1978</name>
</gene>
<organism evidence="1 2">
    <name type="scientific">Fischerella thermalis JSC-11</name>
    <dbReference type="NCBI Taxonomy" id="741277"/>
    <lineage>
        <taxon>Bacteria</taxon>
        <taxon>Bacillati</taxon>
        <taxon>Cyanobacteriota</taxon>
        <taxon>Cyanophyceae</taxon>
        <taxon>Nostocales</taxon>
        <taxon>Hapalosiphonaceae</taxon>
        <taxon>Fischerella</taxon>
    </lineage>
</organism>
<keyword evidence="2" id="KW-1185">Reference proteome</keyword>
<evidence type="ECO:0000313" key="1">
    <source>
        <dbReference type="EMBL" id="EHC15067.1"/>
    </source>
</evidence>